<keyword evidence="3" id="KW-1185">Reference proteome</keyword>
<proteinExistence type="predicted"/>
<dbReference type="InterPro" id="IPR000073">
    <property type="entry name" value="AB_hydrolase_1"/>
</dbReference>
<evidence type="ECO:0000259" key="1">
    <source>
        <dbReference type="Pfam" id="PF00561"/>
    </source>
</evidence>
<dbReference type="RefSeq" id="WP_393015334.1">
    <property type="nucleotide sequence ID" value="NZ_JAZAQF010000090.1"/>
</dbReference>
<dbReference type="Pfam" id="PF00561">
    <property type="entry name" value="Abhydrolase_1"/>
    <property type="match status" value="1"/>
</dbReference>
<feature type="domain" description="AB hydrolase-1" evidence="1">
    <location>
        <begin position="51"/>
        <end position="162"/>
    </location>
</feature>
<dbReference type="InterPro" id="IPR029058">
    <property type="entry name" value="AB_hydrolase_fold"/>
</dbReference>
<name>A0ABW7CE94_9CYAN</name>
<dbReference type="Gene3D" id="3.40.50.1820">
    <property type="entry name" value="alpha/beta hydrolase"/>
    <property type="match status" value="1"/>
</dbReference>
<dbReference type="SUPFAM" id="SSF53474">
    <property type="entry name" value="alpha/beta-Hydrolases"/>
    <property type="match status" value="1"/>
</dbReference>
<protein>
    <submittedName>
        <fullName evidence="2">Alpha/beta fold hydrolase</fullName>
    </submittedName>
</protein>
<comment type="caution">
    <text evidence="2">The sequence shown here is derived from an EMBL/GenBank/DDBJ whole genome shotgun (WGS) entry which is preliminary data.</text>
</comment>
<dbReference type="Proteomes" id="UP001604335">
    <property type="component" value="Unassembled WGS sequence"/>
</dbReference>
<gene>
    <name evidence="2" type="ORF">VPK24_17425</name>
</gene>
<accession>A0ABW7CE94</accession>
<dbReference type="EMBL" id="JAZAQF010000090">
    <property type="protein sequence ID" value="MFG3819430.1"/>
    <property type="molecule type" value="Genomic_DNA"/>
</dbReference>
<dbReference type="GO" id="GO:0016787">
    <property type="term" value="F:hydrolase activity"/>
    <property type="evidence" value="ECO:0007669"/>
    <property type="project" value="UniProtKB-KW"/>
</dbReference>
<keyword evidence="2" id="KW-0378">Hydrolase</keyword>
<sequence length="349" mass="39156">MSTNLPISNYRQAIGSMTQQVQTLEAKLPLKHPDCRSRFWLHDRPVQRVCLLFHGFTAAPYQFVPIGEALYRAGYNVLAPLMPGHGQAGKWNSQTPPPLPIDPKVYQNFGLEWVAKARTFGQQVSIGGLSGGGTLAAWLAQERPQDIHRALLFAPYLSSSSKVVDLFVSKTQGYFSWGKGAESSSFDRPGYPGFAVPALATMLKMGQQVLDRAHRQPSAPLFVISSQSDQAVGIWDHRALWEDTRKRQPITWQLVFNRVLDIPHTMMTQEEGNRYASLLITLTQAFIESSLTWSDVEAIARRMMNSETFMDAVTKLRLTDRVSVHMPAAMTLFDKRAFAMDDLLGENRD</sequence>
<reference evidence="3" key="1">
    <citation type="journal article" date="2024" name="Algal Res.">
        <title>Biochemical, toxicological and genomic investigation of a high-biomass producing Limnothrix strain isolated from Italian shallow drinking water reservoir.</title>
        <authorList>
            <person name="Simonazzi M."/>
            <person name="Shishido T.K."/>
            <person name="Delbaje E."/>
            <person name="Wahlsten M."/>
            <person name="Fewer D.P."/>
            <person name="Sivonen K."/>
            <person name="Pezzolesi L."/>
            <person name="Pistocchi R."/>
        </authorList>
    </citation>
    <scope>NUCLEOTIDE SEQUENCE [LARGE SCALE GENOMIC DNA]</scope>
    <source>
        <strain evidence="3">LRLZ20PSL1</strain>
    </source>
</reference>
<organism evidence="2 3">
    <name type="scientific">Limnothrix redekei LRLZ20PSL1</name>
    <dbReference type="NCBI Taxonomy" id="3112953"/>
    <lineage>
        <taxon>Bacteria</taxon>
        <taxon>Bacillati</taxon>
        <taxon>Cyanobacteriota</taxon>
        <taxon>Cyanophyceae</taxon>
        <taxon>Pseudanabaenales</taxon>
        <taxon>Pseudanabaenaceae</taxon>
        <taxon>Limnothrix</taxon>
    </lineage>
</organism>
<evidence type="ECO:0000313" key="3">
    <source>
        <dbReference type="Proteomes" id="UP001604335"/>
    </source>
</evidence>
<evidence type="ECO:0000313" key="2">
    <source>
        <dbReference type="EMBL" id="MFG3819430.1"/>
    </source>
</evidence>